<evidence type="ECO:0000313" key="1">
    <source>
        <dbReference type="EMBL" id="AIF72054.1"/>
    </source>
</evidence>
<sequence length="49" mass="5640">MALSAELETIFMLEDVANNTGLNMDDVVSVVKEWEKQKEKNKKNHGEEF</sequence>
<dbReference type="KEGG" id="vg:20283165"/>
<dbReference type="RefSeq" id="YP_009055943.1">
    <property type="nucleotide sequence ID" value="NC_024788.1"/>
</dbReference>
<accession>A0A075M0C3</accession>
<proteinExistence type="predicted"/>
<name>A0A075M0C3_9CAUD</name>
<dbReference type="GeneID" id="20283165"/>
<keyword evidence="2" id="KW-1185">Reference proteome</keyword>
<evidence type="ECO:0000313" key="2">
    <source>
        <dbReference type="Proteomes" id="UP000028561"/>
    </source>
</evidence>
<reference evidence="2" key="1">
    <citation type="submission" date="2014-09" db="EMBL/GenBank/DDBJ databases">
        <title>Genomic characterization and comparison of seven Myoviridae bacteriophage infecting Bacillus thuringiensis.</title>
        <authorList>
            <person name="Sauder A.B."/>
            <person name="McKenzie Q.R."/>
            <person name="Temple L.M."/>
            <person name="Alexis B.K."/>
            <person name="Al-Atrache Z."/>
            <person name="Lewis L.O."/>
            <person name="Loesser-Casey K.E."/>
            <person name="Mitchell K.J."/>
        </authorList>
    </citation>
    <scope>NUCLEOTIDE SEQUENCE [LARGE SCALE GENOMIC DNA]</scope>
</reference>
<protein>
    <submittedName>
        <fullName evidence="1">Uncharacterized protein</fullName>
    </submittedName>
</protein>
<reference evidence="1 2" key="2">
    <citation type="journal article" date="2016" name="Virology (Lond)">
        <title>Genomic characterization and comparison of seven Myoviridae bacteriophage infecting Bacillus thuringiensis.</title>
        <authorList>
            <person name="Sauder A.B."/>
            <person name="Quinn M.R."/>
            <person name="Brouillette A."/>
            <person name="Caruso S."/>
            <person name="Cresawn S."/>
            <person name="Erill I."/>
            <person name="Lewis L."/>
            <person name="Loesser-Casey K."/>
            <person name="Pate M."/>
            <person name="Scott C."/>
            <person name="Stockwell S."/>
            <person name="Temple L."/>
        </authorList>
    </citation>
    <scope>NUCLEOTIDE SEQUENCE [LARGE SCALE GENOMIC DNA]</scope>
</reference>
<dbReference type="EMBL" id="KJ489402">
    <property type="protein sequence ID" value="AIF72054.1"/>
    <property type="molecule type" value="Genomic_DNA"/>
</dbReference>
<organism evidence="1 2">
    <name type="scientific">Bacillus phage Riley</name>
    <dbReference type="NCBI Taxonomy" id="1486662"/>
    <lineage>
        <taxon>Viruses</taxon>
        <taxon>Duplodnaviria</taxon>
        <taxon>Heunggongvirae</taxon>
        <taxon>Uroviricota</taxon>
        <taxon>Caudoviricetes</taxon>
        <taxon>Herelleviridae</taxon>
        <taxon>Bastillevirinae</taxon>
        <taxon>Bequatrovirus</taxon>
        <taxon>Bequatrovirus riley</taxon>
    </lineage>
</organism>
<dbReference type="Proteomes" id="UP000028561">
    <property type="component" value="Segment"/>
</dbReference>